<keyword evidence="2" id="KW-1185">Reference proteome</keyword>
<evidence type="ECO:0000313" key="2">
    <source>
        <dbReference type="Proteomes" id="UP000593802"/>
    </source>
</evidence>
<dbReference type="KEGG" id="eff:skT53_29630"/>
<sequence>MPKGGTHRQNKNEKTQMLNRIETISPTCAGNTLDDAKQRLGTYREIWPGDPQTSRWQPWGWRNSGILDWKR</sequence>
<dbReference type="EMBL" id="AP023366">
    <property type="protein sequence ID" value="BCJ87978.1"/>
    <property type="molecule type" value="Genomic_DNA"/>
</dbReference>
<organism evidence="1 2">
    <name type="scientific">Effusibacillus dendaii</name>
    <dbReference type="NCBI Taxonomy" id="2743772"/>
    <lineage>
        <taxon>Bacteria</taxon>
        <taxon>Bacillati</taxon>
        <taxon>Bacillota</taxon>
        <taxon>Bacilli</taxon>
        <taxon>Bacillales</taxon>
        <taxon>Alicyclobacillaceae</taxon>
        <taxon>Effusibacillus</taxon>
    </lineage>
</organism>
<dbReference type="Proteomes" id="UP000593802">
    <property type="component" value="Chromosome"/>
</dbReference>
<reference evidence="1 2" key="1">
    <citation type="submission" date="2020-08" db="EMBL/GenBank/DDBJ databases">
        <title>Complete Genome Sequence of Effusibacillus dendaii Strain skT53, Isolated from Farmland soil.</title>
        <authorList>
            <person name="Konishi T."/>
            <person name="Kawasaki H."/>
        </authorList>
    </citation>
    <scope>NUCLEOTIDE SEQUENCE [LARGE SCALE GENOMIC DNA]</scope>
    <source>
        <strain evidence="2">skT53</strain>
    </source>
</reference>
<proteinExistence type="predicted"/>
<protein>
    <submittedName>
        <fullName evidence="1">Uncharacterized protein</fullName>
    </submittedName>
</protein>
<evidence type="ECO:0000313" key="1">
    <source>
        <dbReference type="EMBL" id="BCJ87978.1"/>
    </source>
</evidence>
<accession>A0A7I8DCS2</accession>
<dbReference type="AlphaFoldDB" id="A0A7I8DCS2"/>
<name>A0A7I8DCS2_9BACL</name>
<gene>
    <name evidence="1" type="ORF">skT53_29630</name>
</gene>